<dbReference type="Proteomes" id="UP000195062">
    <property type="component" value="Unassembled WGS sequence"/>
</dbReference>
<name>A0A251XNV5_CLAMM</name>
<keyword evidence="3" id="KW-1185">Reference proteome</keyword>
<evidence type="ECO:0000313" key="3">
    <source>
        <dbReference type="Proteomes" id="UP000195062"/>
    </source>
</evidence>
<feature type="compositionally biased region" description="Low complexity" evidence="1">
    <location>
        <begin position="87"/>
        <end position="105"/>
    </location>
</feature>
<organism evidence="2 3">
    <name type="scientific">Clavibacter michiganensis subsp. michiganensis</name>
    <dbReference type="NCBI Taxonomy" id="33013"/>
    <lineage>
        <taxon>Bacteria</taxon>
        <taxon>Bacillati</taxon>
        <taxon>Actinomycetota</taxon>
        <taxon>Actinomycetes</taxon>
        <taxon>Micrococcales</taxon>
        <taxon>Microbacteriaceae</taxon>
        <taxon>Clavibacter</taxon>
    </lineage>
</organism>
<proteinExistence type="predicted"/>
<evidence type="ECO:0000256" key="1">
    <source>
        <dbReference type="SAM" id="MobiDB-lite"/>
    </source>
</evidence>
<feature type="region of interest" description="Disordered" evidence="1">
    <location>
        <begin position="64"/>
        <end position="113"/>
    </location>
</feature>
<comment type="caution">
    <text evidence="2">The sequence shown here is derived from an EMBL/GenBank/DDBJ whole genome shotgun (WGS) entry which is preliminary data.</text>
</comment>
<reference evidence="2 3" key="1">
    <citation type="submission" date="2016-08" db="EMBL/GenBank/DDBJ databases">
        <title>Genome sequence of Clavibacter michiganensis subsp. michiganensis strain CASJ007.</title>
        <authorList>
            <person name="Thapa S.P."/>
            <person name="Coaker G."/>
        </authorList>
    </citation>
    <scope>NUCLEOTIDE SEQUENCE [LARGE SCALE GENOMIC DNA]</scope>
    <source>
        <strain evidence="2">CASJ007</strain>
    </source>
</reference>
<protein>
    <submittedName>
        <fullName evidence="2">Uncharacterized protein</fullName>
    </submittedName>
</protein>
<sequence>MPSAALVHERSRSATSALRSSAMAWASASSSRSAMTTRSPPRSLLRIAPSTIARLRTLCRTSVGGVVPARRDPTNSSSDAAMPSGCSGTSNRPPSTSRPTTSSPSQCAAPRSPYAHQSAFHEVGMPGVQRLPTYAKRAPDASSKSAVAAASPANQLHGGFHELQRTAMGSSPVAYRSWSKWWMDMSTSSGCAICSRKPGSWSSCRNCACTTASGPTCATASRNAVRCVK</sequence>
<gene>
    <name evidence="2" type="ORF">CMMCAS07_07255</name>
</gene>
<evidence type="ECO:0000313" key="2">
    <source>
        <dbReference type="EMBL" id="OUE04728.1"/>
    </source>
</evidence>
<accession>A0A251XNV5</accession>
<dbReference type="AlphaFoldDB" id="A0A251XNV5"/>
<feature type="compositionally biased region" description="Low complexity" evidence="1">
    <location>
        <begin position="13"/>
        <end position="43"/>
    </location>
</feature>
<feature type="region of interest" description="Disordered" evidence="1">
    <location>
        <begin position="1"/>
        <end position="45"/>
    </location>
</feature>
<dbReference type="EMBL" id="MDHH01000001">
    <property type="protein sequence ID" value="OUE04728.1"/>
    <property type="molecule type" value="Genomic_DNA"/>
</dbReference>